<dbReference type="EMBL" id="JAAGBB010000038">
    <property type="protein sequence ID" value="MBR0667614.1"/>
    <property type="molecule type" value="Genomic_DNA"/>
</dbReference>
<organism evidence="1 2">
    <name type="scientific">Plastoroseomonas hellenica</name>
    <dbReference type="NCBI Taxonomy" id="2687306"/>
    <lineage>
        <taxon>Bacteria</taxon>
        <taxon>Pseudomonadati</taxon>
        <taxon>Pseudomonadota</taxon>
        <taxon>Alphaproteobacteria</taxon>
        <taxon>Acetobacterales</taxon>
        <taxon>Acetobacteraceae</taxon>
        <taxon>Plastoroseomonas</taxon>
    </lineage>
</organism>
<evidence type="ECO:0000313" key="2">
    <source>
        <dbReference type="Proteomes" id="UP001196870"/>
    </source>
</evidence>
<gene>
    <name evidence="1" type="ORF">GXW71_24885</name>
</gene>
<name>A0ABS5F505_9PROT</name>
<protein>
    <submittedName>
        <fullName evidence="1">Transcriptional regulator</fullName>
    </submittedName>
</protein>
<reference evidence="2" key="1">
    <citation type="journal article" date="2021" name="Syst. Appl. Microbiol.">
        <title>Roseomonas hellenica sp. nov., isolated from roots of wild-growing Alkanna tinctoria.</title>
        <authorList>
            <person name="Rat A."/>
            <person name="Naranjo H.D."/>
            <person name="Lebbe L."/>
            <person name="Cnockaert M."/>
            <person name="Krigas N."/>
            <person name="Grigoriadou K."/>
            <person name="Maloupa E."/>
            <person name="Willems A."/>
        </authorList>
    </citation>
    <scope>NUCLEOTIDE SEQUENCE [LARGE SCALE GENOMIC DNA]</scope>
    <source>
        <strain evidence="2">LMG 31523</strain>
    </source>
</reference>
<evidence type="ECO:0000313" key="1">
    <source>
        <dbReference type="EMBL" id="MBR0667614.1"/>
    </source>
</evidence>
<dbReference type="Proteomes" id="UP001196870">
    <property type="component" value="Unassembled WGS sequence"/>
</dbReference>
<accession>A0ABS5F505</accession>
<keyword evidence="2" id="KW-1185">Reference proteome</keyword>
<comment type="caution">
    <text evidence="1">The sequence shown here is derived from an EMBL/GenBank/DDBJ whole genome shotgun (WGS) entry which is preliminary data.</text>
</comment>
<proteinExistence type="predicted"/>
<sequence>MVLDIPSDLQARIDAIAARSSLSPSEVIADALKNGRSLEWQERFLDKVAEGMQAAERGEFATSDDLDRVVNKCRPS</sequence>